<dbReference type="Proteomes" id="UP000481872">
    <property type="component" value="Unassembled WGS sequence"/>
</dbReference>
<comment type="caution">
    <text evidence="1">The sequence shown here is derived from an EMBL/GenBank/DDBJ whole genome shotgun (WGS) entry which is preliminary data.</text>
</comment>
<protein>
    <submittedName>
        <fullName evidence="1">Uncharacterized protein</fullName>
    </submittedName>
</protein>
<organism evidence="1 2">
    <name type="scientific">Clostridium senegalense</name>
    <dbReference type="NCBI Taxonomy" id="1465809"/>
    <lineage>
        <taxon>Bacteria</taxon>
        <taxon>Bacillati</taxon>
        <taxon>Bacillota</taxon>
        <taxon>Clostridia</taxon>
        <taxon>Eubacteriales</taxon>
        <taxon>Clostridiaceae</taxon>
        <taxon>Clostridium</taxon>
    </lineage>
</organism>
<dbReference type="EMBL" id="JAAGPU010000044">
    <property type="protein sequence ID" value="NEU06411.1"/>
    <property type="molecule type" value="Genomic_DNA"/>
</dbReference>
<dbReference type="AlphaFoldDB" id="A0A6M0H962"/>
<name>A0A6M0H962_9CLOT</name>
<reference evidence="1 2" key="1">
    <citation type="submission" date="2020-02" db="EMBL/GenBank/DDBJ databases">
        <title>Genome assembly of a novel Clostridium senegalense strain.</title>
        <authorList>
            <person name="Gupta T.B."/>
            <person name="Jauregui R."/>
            <person name="Maclean P."/>
            <person name="Nawarathana A."/>
            <person name="Brightwell G."/>
        </authorList>
    </citation>
    <scope>NUCLEOTIDE SEQUENCE [LARGE SCALE GENOMIC DNA]</scope>
    <source>
        <strain evidence="1 2">AGRFS4</strain>
    </source>
</reference>
<dbReference type="RefSeq" id="WP_199870846.1">
    <property type="nucleotide sequence ID" value="NZ_JAAGPU010000044.1"/>
</dbReference>
<evidence type="ECO:0000313" key="2">
    <source>
        <dbReference type="Proteomes" id="UP000481872"/>
    </source>
</evidence>
<sequence length="69" mass="8253">MAGFSSERIRKNEIETDKILREEYRPYNEGEKDYNNFEETNYMPSYGVENWVGDIYIESVIHGKRTPKD</sequence>
<accession>A0A6M0H962</accession>
<keyword evidence="2" id="KW-1185">Reference proteome</keyword>
<evidence type="ECO:0000313" key="1">
    <source>
        <dbReference type="EMBL" id="NEU06411.1"/>
    </source>
</evidence>
<gene>
    <name evidence="1" type="ORF">G3M99_16515</name>
</gene>
<proteinExistence type="predicted"/>